<feature type="transmembrane region" description="Helical" evidence="2">
    <location>
        <begin position="225"/>
        <end position="245"/>
    </location>
</feature>
<feature type="signal peptide" evidence="3">
    <location>
        <begin position="1"/>
        <end position="21"/>
    </location>
</feature>
<dbReference type="Pfam" id="PF01757">
    <property type="entry name" value="Acyl_transf_3"/>
    <property type="match status" value="1"/>
</dbReference>
<dbReference type="InterPro" id="IPR052728">
    <property type="entry name" value="O2_lipid_transport_reg"/>
</dbReference>
<evidence type="ECO:0000313" key="6">
    <source>
        <dbReference type="Proteomes" id="UP001295684"/>
    </source>
</evidence>
<evidence type="ECO:0000313" key="5">
    <source>
        <dbReference type="EMBL" id="CAI2359321.1"/>
    </source>
</evidence>
<keyword evidence="6" id="KW-1185">Reference proteome</keyword>
<dbReference type="Proteomes" id="UP001295684">
    <property type="component" value="Unassembled WGS sequence"/>
</dbReference>
<keyword evidence="3" id="KW-0732">Signal</keyword>
<keyword evidence="2" id="KW-1133">Transmembrane helix</keyword>
<feature type="transmembrane region" description="Helical" evidence="2">
    <location>
        <begin position="604"/>
        <end position="627"/>
    </location>
</feature>
<dbReference type="PANTHER" id="PTHR11161">
    <property type="entry name" value="O-ACYLTRANSFERASE"/>
    <property type="match status" value="1"/>
</dbReference>
<organism evidence="5 6">
    <name type="scientific">Euplotes crassus</name>
    <dbReference type="NCBI Taxonomy" id="5936"/>
    <lineage>
        <taxon>Eukaryota</taxon>
        <taxon>Sar</taxon>
        <taxon>Alveolata</taxon>
        <taxon>Ciliophora</taxon>
        <taxon>Intramacronucleata</taxon>
        <taxon>Spirotrichea</taxon>
        <taxon>Hypotrichia</taxon>
        <taxon>Euplotida</taxon>
        <taxon>Euplotidae</taxon>
        <taxon>Moneuplotes</taxon>
    </lineage>
</organism>
<feature type="transmembrane region" description="Helical" evidence="2">
    <location>
        <begin position="265"/>
        <end position="287"/>
    </location>
</feature>
<evidence type="ECO:0000259" key="4">
    <source>
        <dbReference type="Pfam" id="PF01757"/>
    </source>
</evidence>
<evidence type="ECO:0000256" key="2">
    <source>
        <dbReference type="SAM" id="Phobius"/>
    </source>
</evidence>
<evidence type="ECO:0000256" key="1">
    <source>
        <dbReference type="SAM" id="MobiDB-lite"/>
    </source>
</evidence>
<feature type="transmembrane region" description="Helical" evidence="2">
    <location>
        <begin position="448"/>
        <end position="466"/>
    </location>
</feature>
<sequence length="680" mass="77374">MNALKLLVFVVLLLLSNKVICTEESRDIDEDNSCLERMRKVFAPEGFKDLTQMFLNTGKGPNQLGNYDACDADGLDYVVLIFETVYYENPILRLGICSPKECNSEEHFESLSQFLLDKVKPFIPYNRVNTRFVIPREEAAKPMATGGIIFCAVTGVIILFWFIGMLISYTNIGDNSNIRSRKVEERKTKWALAFHSFNPIINLQKLFTISSGGDKSLSVLNGVRVMSIIWVILGHSFSFLGMAATTNDQSASALYDSDLFSIVPGGYYAVDTFFFLSGFLTFALLIYKIYPKRGIGIYDTFLVYFHRYYRLIFPLVFVQFLVMYVMEHLGSGPLYKVSWGWRTKLCFQNPWSNFLFIANFYPWKMADSCLGWLWYLMCDMQFFIMSPPLIILYCKNRRIGKLLVVSLITISMLINGILTLVWDLSMDWKSSKKTNVGDLMYNKPWSRMGAYFVGAMFGISYFELSCREKYQELSRSFSNKCYLVLKNSRVISLVVCCFGIGLTSLYVFPLAAYTRYCRDLEETNCWPLSLSFFHNLTSRPFFVAGVGLIIAPTFVGRLRVIRGFLGAESFAILARLNYVVYLIQSVVLAQLVNNVRASIYVDTISQIFFTIGAIAVSFIVAIPLTLICEVPFMNLEKYILFPKKPSKNPSSNLELPCSHPTPPNTDTTADSKTLLLSKTS</sequence>
<feature type="transmembrane region" description="Helical" evidence="2">
    <location>
        <begin position="402"/>
        <end position="422"/>
    </location>
</feature>
<feature type="region of interest" description="Disordered" evidence="1">
    <location>
        <begin position="647"/>
        <end position="680"/>
    </location>
</feature>
<reference evidence="5" key="1">
    <citation type="submission" date="2023-07" db="EMBL/GenBank/DDBJ databases">
        <authorList>
            <consortium name="AG Swart"/>
            <person name="Singh M."/>
            <person name="Singh A."/>
            <person name="Seah K."/>
            <person name="Emmerich C."/>
        </authorList>
    </citation>
    <scope>NUCLEOTIDE SEQUENCE</scope>
    <source>
        <strain evidence="5">DP1</strain>
    </source>
</reference>
<name>A0AAD1U311_EUPCR</name>
<feature type="transmembrane region" description="Helical" evidence="2">
    <location>
        <begin position="541"/>
        <end position="560"/>
    </location>
</feature>
<feature type="transmembrane region" description="Helical" evidence="2">
    <location>
        <begin position="372"/>
        <end position="393"/>
    </location>
</feature>
<accession>A0AAD1U311</accession>
<evidence type="ECO:0000256" key="3">
    <source>
        <dbReference type="SAM" id="SignalP"/>
    </source>
</evidence>
<dbReference type="EMBL" id="CAMPGE010000573">
    <property type="protein sequence ID" value="CAI2359321.1"/>
    <property type="molecule type" value="Genomic_DNA"/>
</dbReference>
<feature type="compositionally biased region" description="Polar residues" evidence="1">
    <location>
        <begin position="664"/>
        <end position="680"/>
    </location>
</feature>
<keyword evidence="2" id="KW-0472">Membrane</keyword>
<dbReference type="PANTHER" id="PTHR11161:SF0">
    <property type="entry name" value="O-ACYLTRANSFERASE LIKE PROTEIN"/>
    <property type="match status" value="1"/>
</dbReference>
<proteinExistence type="predicted"/>
<dbReference type="AlphaFoldDB" id="A0AAD1U311"/>
<dbReference type="InterPro" id="IPR002656">
    <property type="entry name" value="Acyl_transf_3_dom"/>
</dbReference>
<feature type="transmembrane region" description="Helical" evidence="2">
    <location>
        <begin position="572"/>
        <end position="592"/>
    </location>
</feature>
<gene>
    <name evidence="5" type="ORF">ECRASSUSDP1_LOCUS609</name>
</gene>
<feature type="domain" description="Acyltransferase 3" evidence="4">
    <location>
        <begin position="220"/>
        <end position="622"/>
    </location>
</feature>
<keyword evidence="2" id="KW-0812">Transmembrane</keyword>
<protein>
    <recommendedName>
        <fullName evidence="4">Acyltransferase 3 domain-containing protein</fullName>
    </recommendedName>
</protein>
<feature type="chain" id="PRO_5042078613" description="Acyltransferase 3 domain-containing protein" evidence="3">
    <location>
        <begin position="22"/>
        <end position="680"/>
    </location>
</feature>
<dbReference type="GO" id="GO:0016747">
    <property type="term" value="F:acyltransferase activity, transferring groups other than amino-acyl groups"/>
    <property type="evidence" value="ECO:0007669"/>
    <property type="project" value="InterPro"/>
</dbReference>
<comment type="caution">
    <text evidence="5">The sequence shown here is derived from an EMBL/GenBank/DDBJ whole genome shotgun (WGS) entry which is preliminary data.</text>
</comment>
<feature type="transmembrane region" description="Helical" evidence="2">
    <location>
        <begin position="308"/>
        <end position="326"/>
    </location>
</feature>
<feature type="transmembrane region" description="Helical" evidence="2">
    <location>
        <begin position="147"/>
        <end position="172"/>
    </location>
</feature>
<feature type="transmembrane region" description="Helical" evidence="2">
    <location>
        <begin position="487"/>
        <end position="508"/>
    </location>
</feature>